<gene>
    <name evidence="2" type="ORF">CNF02_03420</name>
</gene>
<evidence type="ECO:0000313" key="3">
    <source>
        <dbReference type="Proteomes" id="UP000219329"/>
    </source>
</evidence>
<organism evidence="2 3">
    <name type="scientific">OM182 bacterium MED-G28</name>
    <dbReference type="NCBI Taxonomy" id="1986256"/>
    <lineage>
        <taxon>Bacteria</taxon>
        <taxon>Pseudomonadati</taxon>
        <taxon>Pseudomonadota</taxon>
        <taxon>Gammaproteobacteria</taxon>
        <taxon>OMG group</taxon>
        <taxon>OM182 clade</taxon>
    </lineage>
</organism>
<proteinExistence type="predicted"/>
<sequence length="345" mass="38340">MKTKLLLLVSAFIAPISLSFAQSNEDYAVPRTEWDQPDLQGVWNFNSETPMQRPEELGNREFLTQEEITQARIDRAANRAAADAREAELNVNPEAPPIAERSGGYNNFWFEGAAIGENIRTSLITYPLNGRFPERVEGSMLHTANLGPDVPGDRPVRAVFGGIAKDGPEDRGLSERCMIGFNAGPPLSGGGYNANIQIVQNRDHAVIMTEMVHDARIVPLDNDRSLDDNIRLWTGDSRGYYEGDTLVVETKNFSELLPSFPPFGTAKDKVLTERFTRVNYSTIDYQWTLEDPSTFTDTITAQLPMTKVAGQLYEYACHEGNYGMINILRGARADERRANEAGSGD</sequence>
<protein>
    <submittedName>
        <fullName evidence="2">Uncharacterized protein</fullName>
    </submittedName>
</protein>
<feature type="signal peptide" evidence="1">
    <location>
        <begin position="1"/>
        <end position="21"/>
    </location>
</feature>
<evidence type="ECO:0000256" key="1">
    <source>
        <dbReference type="SAM" id="SignalP"/>
    </source>
</evidence>
<accession>A0A2A5WFC3</accession>
<evidence type="ECO:0000313" key="2">
    <source>
        <dbReference type="EMBL" id="PDH35091.1"/>
    </source>
</evidence>
<feature type="chain" id="PRO_5013060258" evidence="1">
    <location>
        <begin position="22"/>
        <end position="345"/>
    </location>
</feature>
<reference evidence="2 3" key="1">
    <citation type="submission" date="2017-08" db="EMBL/GenBank/DDBJ databases">
        <title>Fine stratification of microbial communities through a metagenomic profile of the photic zone.</title>
        <authorList>
            <person name="Haro-Moreno J.M."/>
            <person name="Lopez-Perez M."/>
            <person name="De La Torre J."/>
            <person name="Picazo A."/>
            <person name="Camacho A."/>
            <person name="Rodriguez-Valera F."/>
        </authorList>
    </citation>
    <scope>NUCLEOTIDE SEQUENCE [LARGE SCALE GENOMIC DNA]</scope>
    <source>
        <strain evidence="2">MED-G28</strain>
    </source>
</reference>
<comment type="caution">
    <text evidence="2">The sequence shown here is derived from an EMBL/GenBank/DDBJ whole genome shotgun (WGS) entry which is preliminary data.</text>
</comment>
<dbReference type="AlphaFoldDB" id="A0A2A5WFC3"/>
<keyword evidence="1" id="KW-0732">Signal</keyword>
<name>A0A2A5WFC3_9GAMM</name>
<dbReference type="Proteomes" id="UP000219329">
    <property type="component" value="Unassembled WGS sequence"/>
</dbReference>
<dbReference type="EMBL" id="NTJZ01000002">
    <property type="protein sequence ID" value="PDH35091.1"/>
    <property type="molecule type" value="Genomic_DNA"/>
</dbReference>